<evidence type="ECO:0000256" key="3">
    <source>
        <dbReference type="SAM" id="MobiDB-lite"/>
    </source>
</evidence>
<feature type="compositionally biased region" description="Low complexity" evidence="3">
    <location>
        <begin position="195"/>
        <end position="207"/>
    </location>
</feature>
<evidence type="ECO:0000259" key="5">
    <source>
        <dbReference type="Pfam" id="PF22178"/>
    </source>
</evidence>
<dbReference type="CDD" id="cd16903">
    <property type="entry name" value="pesticin_lyz-like"/>
    <property type="match status" value="1"/>
</dbReference>
<dbReference type="GO" id="GO:0042742">
    <property type="term" value="P:defense response to bacterium"/>
    <property type="evidence" value="ECO:0007669"/>
    <property type="project" value="UniProtKB-KW"/>
</dbReference>
<accession>A0A9X4FI02</accession>
<sequence length="528" mass="57542">FNELSFEDQAAQEKIYLHAQKDYEALVLNDATSHIKHDSHLTVDNDQFSHIKNNQHLTVEGESRDNITKDCSLEVGGSLQYKVAQLTAIQTGREISLKAGTKIVVEAGAEVTLKAGGSFVKVDAGGVHLVGPAINLNSGGSAGSGSAYSGQPAMLANTLIDMKAPAELQASAVSATMQSGQANVITHFEAAATQSAAQKSSASPQKQSEAKAEEKSAQEKSQKEDAQNEDKASLLQSDLLKPSEELEKLAKKQASAFRKGNNGEEVSLIQQALINMKFDLQADGDFGNKTKTAIEQFQKSYQPSHQTHPSYSIGPVDGIVGQGTLLGLDEALVDGWVYENDEMDLKWLTVPKGQLTFDAEGNDVEGNLYFSRVIHWPGNAKSGVTIGRGYDLGERNETEVYNDLFSSGVTHDIAVIISKGAGLKGIDSDAYVKANKYKTEITRKSQHNLFLKIYPGYIKRARDNYEKWTTEPNVSLANISNVNYVDKVQWGKLDSEIQDVIVDLVYQGFTKGPRPMVYGMLNDKNIYP</sequence>
<proteinExistence type="predicted"/>
<protein>
    <submittedName>
        <fullName evidence="6">Peptidoglycan-binding protein</fullName>
    </submittedName>
</protein>
<dbReference type="InterPro" id="IPR023347">
    <property type="entry name" value="Lysozyme_dom_sf"/>
</dbReference>
<feature type="domain" description="Gp5/Type VI secretion system Vgr C-terminal trimerisation" evidence="5">
    <location>
        <begin position="1"/>
        <end position="93"/>
    </location>
</feature>
<feature type="region of interest" description="Disordered" evidence="3">
    <location>
        <begin position="195"/>
        <end position="239"/>
    </location>
</feature>
<dbReference type="AlphaFoldDB" id="A0A9X4FI02"/>
<dbReference type="InterPro" id="IPR036365">
    <property type="entry name" value="PGBD-like_sf"/>
</dbReference>
<evidence type="ECO:0000259" key="4">
    <source>
        <dbReference type="Pfam" id="PF01471"/>
    </source>
</evidence>
<dbReference type="InterPro" id="IPR036366">
    <property type="entry name" value="PGBDSf"/>
</dbReference>
<dbReference type="SUPFAM" id="SSF69349">
    <property type="entry name" value="Phage fibre proteins"/>
    <property type="match status" value="1"/>
</dbReference>
<keyword evidence="2" id="KW-0081">Bacteriolytic enzyme</keyword>
<gene>
    <name evidence="6" type="ORF">L9X51_19150</name>
</gene>
<feature type="non-terminal residue" evidence="6">
    <location>
        <position position="1"/>
    </location>
</feature>
<dbReference type="SUPFAM" id="SSF47090">
    <property type="entry name" value="PGBD-like"/>
    <property type="match status" value="1"/>
</dbReference>
<dbReference type="EMBL" id="JAKNAX010000154">
    <property type="protein sequence ID" value="MDE1348477.1"/>
    <property type="molecule type" value="Genomic_DNA"/>
</dbReference>
<feature type="domain" description="Peptidoglycan binding-like" evidence="4">
    <location>
        <begin position="262"/>
        <end position="303"/>
    </location>
</feature>
<dbReference type="Pfam" id="PF22178">
    <property type="entry name" value="Gp5_trimer_C"/>
    <property type="match status" value="1"/>
</dbReference>
<evidence type="ECO:0000313" key="7">
    <source>
        <dbReference type="Proteomes" id="UP001140978"/>
    </source>
</evidence>
<dbReference type="Pfam" id="PF01471">
    <property type="entry name" value="PG_binding_1"/>
    <property type="match status" value="1"/>
</dbReference>
<organism evidence="6 7">
    <name type="scientific">Vibrio aestuarianus</name>
    <dbReference type="NCBI Taxonomy" id="28171"/>
    <lineage>
        <taxon>Bacteria</taxon>
        <taxon>Pseudomonadati</taxon>
        <taxon>Pseudomonadota</taxon>
        <taxon>Gammaproteobacteria</taxon>
        <taxon>Vibrionales</taxon>
        <taxon>Vibrionaceae</taxon>
        <taxon>Vibrio</taxon>
    </lineage>
</organism>
<dbReference type="Gene3D" id="1.10.101.10">
    <property type="entry name" value="PGBD-like superfamily/PGBD"/>
    <property type="match status" value="1"/>
</dbReference>
<dbReference type="InterPro" id="IPR054030">
    <property type="entry name" value="Gp5_Vgr_C"/>
</dbReference>
<evidence type="ECO:0000256" key="2">
    <source>
        <dbReference type="ARBA" id="ARBA00022638"/>
    </source>
</evidence>
<name>A0A9X4FI02_9VIBR</name>
<feature type="compositionally biased region" description="Basic and acidic residues" evidence="3">
    <location>
        <begin position="208"/>
        <end position="232"/>
    </location>
</feature>
<dbReference type="RefSeq" id="WP_274676388.1">
    <property type="nucleotide sequence ID" value="NZ_JAKNAX010000154.1"/>
</dbReference>
<dbReference type="GO" id="GO:0031640">
    <property type="term" value="P:killing of cells of another organism"/>
    <property type="evidence" value="ECO:0007669"/>
    <property type="project" value="UniProtKB-KW"/>
</dbReference>
<keyword evidence="1" id="KW-0929">Antimicrobial</keyword>
<dbReference type="Proteomes" id="UP001140978">
    <property type="component" value="Unassembled WGS sequence"/>
</dbReference>
<evidence type="ECO:0000256" key="1">
    <source>
        <dbReference type="ARBA" id="ARBA00022529"/>
    </source>
</evidence>
<dbReference type="InterPro" id="IPR002477">
    <property type="entry name" value="Peptidoglycan-bd-like"/>
</dbReference>
<evidence type="ECO:0000313" key="6">
    <source>
        <dbReference type="EMBL" id="MDE1348477.1"/>
    </source>
</evidence>
<dbReference type="GO" id="GO:0003796">
    <property type="term" value="F:lysozyme activity"/>
    <property type="evidence" value="ECO:0007669"/>
    <property type="project" value="InterPro"/>
</dbReference>
<reference evidence="6" key="1">
    <citation type="submission" date="2022-02" db="EMBL/GenBank/DDBJ databases">
        <title>Emergence and expansion in Europe of a Vibrio aestuarianus clonal complex pathogenic for oysters.</title>
        <authorList>
            <person name="Mesnil A."/>
            <person name="Travers M.-A."/>
        </authorList>
    </citation>
    <scope>NUCLEOTIDE SEQUENCE</scope>
    <source>
        <strain evidence="6">19_064_15T1</strain>
    </source>
</reference>
<comment type="caution">
    <text evidence="6">The sequence shown here is derived from an EMBL/GenBank/DDBJ whole genome shotgun (WGS) entry which is preliminary data.</text>
</comment>
<dbReference type="Gene3D" id="1.10.530.40">
    <property type="match status" value="1"/>
</dbReference>